<evidence type="ECO:0008006" key="4">
    <source>
        <dbReference type="Google" id="ProtNLM"/>
    </source>
</evidence>
<dbReference type="InterPro" id="IPR009571">
    <property type="entry name" value="SUR7/Rim9-like_fungi"/>
</dbReference>
<protein>
    <recommendedName>
        <fullName evidence="4">Pali-domain-containing protein</fullName>
    </recommendedName>
</protein>
<dbReference type="InParanoid" id="A0A165DEK1"/>
<sequence length="245" mass="25544">MALPTTLSPLFLFTATVVLVLVSLSSPIIHGIYLLDIHAVLDPSNPPPSVATTLHFGVWGWCATAAANPDAAHCSNRTVGYTVPEEVVALTGQPAAVVNVISEGLTFILVLHPLAAVFSLFALLPGVMALYTWSPHAWGIASLVLSFLAAFTASISAAIDVALVAIAKSRFEQLDLGLNIAIDYGPAVWMTVAAAGMLWIEVMCASVVVCDCFGFGIEHEVGRTPGVHVNQVEKANGNGTGNGVV</sequence>
<dbReference type="GO" id="GO:0032153">
    <property type="term" value="C:cell division site"/>
    <property type="evidence" value="ECO:0007669"/>
    <property type="project" value="TreeGrafter"/>
</dbReference>
<dbReference type="EMBL" id="KV426228">
    <property type="protein sequence ID" value="KZV84363.1"/>
    <property type="molecule type" value="Genomic_DNA"/>
</dbReference>
<organism evidence="2 3">
    <name type="scientific">Exidia glandulosa HHB12029</name>
    <dbReference type="NCBI Taxonomy" id="1314781"/>
    <lineage>
        <taxon>Eukaryota</taxon>
        <taxon>Fungi</taxon>
        <taxon>Dikarya</taxon>
        <taxon>Basidiomycota</taxon>
        <taxon>Agaricomycotina</taxon>
        <taxon>Agaricomycetes</taxon>
        <taxon>Auriculariales</taxon>
        <taxon>Exidiaceae</taxon>
        <taxon>Exidia</taxon>
    </lineage>
</organism>
<dbReference type="GO" id="GO:0005886">
    <property type="term" value="C:plasma membrane"/>
    <property type="evidence" value="ECO:0007669"/>
    <property type="project" value="InterPro"/>
</dbReference>
<dbReference type="PANTHER" id="PTHR28013">
    <property type="entry name" value="PROTEIN DCV1-RELATED"/>
    <property type="match status" value="1"/>
</dbReference>
<dbReference type="Pfam" id="PF06687">
    <property type="entry name" value="SUR7"/>
    <property type="match status" value="1"/>
</dbReference>
<feature type="transmembrane region" description="Helical" evidence="1">
    <location>
        <begin position="107"/>
        <end position="131"/>
    </location>
</feature>
<dbReference type="InterPro" id="IPR051380">
    <property type="entry name" value="pH-response_reg_palI/RIM9"/>
</dbReference>
<dbReference type="OrthoDB" id="3881at2759"/>
<dbReference type="GO" id="GO:0035838">
    <property type="term" value="C:growing cell tip"/>
    <property type="evidence" value="ECO:0007669"/>
    <property type="project" value="TreeGrafter"/>
</dbReference>
<reference evidence="2 3" key="1">
    <citation type="journal article" date="2016" name="Mol. Biol. Evol.">
        <title>Comparative Genomics of Early-Diverging Mushroom-Forming Fungi Provides Insights into the Origins of Lignocellulose Decay Capabilities.</title>
        <authorList>
            <person name="Nagy L.G."/>
            <person name="Riley R."/>
            <person name="Tritt A."/>
            <person name="Adam C."/>
            <person name="Daum C."/>
            <person name="Floudas D."/>
            <person name="Sun H."/>
            <person name="Yadav J.S."/>
            <person name="Pangilinan J."/>
            <person name="Larsson K.H."/>
            <person name="Matsuura K."/>
            <person name="Barry K."/>
            <person name="Labutti K."/>
            <person name="Kuo R."/>
            <person name="Ohm R.A."/>
            <person name="Bhattacharya S.S."/>
            <person name="Shirouzu T."/>
            <person name="Yoshinaga Y."/>
            <person name="Martin F.M."/>
            <person name="Grigoriev I.V."/>
            <person name="Hibbett D.S."/>
        </authorList>
    </citation>
    <scope>NUCLEOTIDE SEQUENCE [LARGE SCALE GENOMIC DNA]</scope>
    <source>
        <strain evidence="2 3">HHB12029</strain>
    </source>
</reference>
<evidence type="ECO:0000313" key="2">
    <source>
        <dbReference type="EMBL" id="KZV84363.1"/>
    </source>
</evidence>
<evidence type="ECO:0000313" key="3">
    <source>
        <dbReference type="Proteomes" id="UP000077266"/>
    </source>
</evidence>
<name>A0A165DEK1_EXIGL</name>
<keyword evidence="3" id="KW-1185">Reference proteome</keyword>
<proteinExistence type="predicted"/>
<feature type="transmembrane region" description="Helical" evidence="1">
    <location>
        <begin position="187"/>
        <end position="210"/>
    </location>
</feature>
<dbReference type="Proteomes" id="UP000077266">
    <property type="component" value="Unassembled WGS sequence"/>
</dbReference>
<keyword evidence="1" id="KW-0472">Membrane</keyword>
<keyword evidence="1" id="KW-1133">Transmembrane helix</keyword>
<evidence type="ECO:0000256" key="1">
    <source>
        <dbReference type="SAM" id="Phobius"/>
    </source>
</evidence>
<dbReference type="STRING" id="1314781.A0A165DEK1"/>
<feature type="transmembrane region" description="Helical" evidence="1">
    <location>
        <begin position="143"/>
        <end position="167"/>
    </location>
</feature>
<accession>A0A165DEK1</accession>
<keyword evidence="1" id="KW-0812">Transmembrane</keyword>
<dbReference type="PANTHER" id="PTHR28013:SF4">
    <property type="entry name" value="MARVEL DOMAIN-CONTAINING PROTEIN"/>
    <property type="match status" value="1"/>
</dbReference>
<dbReference type="AlphaFoldDB" id="A0A165DEK1"/>
<gene>
    <name evidence="2" type="ORF">EXIGLDRAFT_776615</name>
</gene>